<organism evidence="1 2">
    <name type="scientific">Vaccinium darrowii</name>
    <dbReference type="NCBI Taxonomy" id="229202"/>
    <lineage>
        <taxon>Eukaryota</taxon>
        <taxon>Viridiplantae</taxon>
        <taxon>Streptophyta</taxon>
        <taxon>Embryophyta</taxon>
        <taxon>Tracheophyta</taxon>
        <taxon>Spermatophyta</taxon>
        <taxon>Magnoliopsida</taxon>
        <taxon>eudicotyledons</taxon>
        <taxon>Gunneridae</taxon>
        <taxon>Pentapetalae</taxon>
        <taxon>asterids</taxon>
        <taxon>Ericales</taxon>
        <taxon>Ericaceae</taxon>
        <taxon>Vaccinioideae</taxon>
        <taxon>Vaccinieae</taxon>
        <taxon>Vaccinium</taxon>
    </lineage>
</organism>
<accession>A0ACB7XBU5</accession>
<comment type="caution">
    <text evidence="1">The sequence shown here is derived from an EMBL/GenBank/DDBJ whole genome shotgun (WGS) entry which is preliminary data.</text>
</comment>
<proteinExistence type="predicted"/>
<sequence>MMIIQETCNDPTGSFIIYAPVDVKALDHVVLGRGDPDHVALLPSGFSLLPDSLTMDNGGGIGGAGGFGGTLITAAFQILVHSSTEAKLSLNSVMTVNKLINCTVERVQAAVGDDIDLIANP</sequence>
<evidence type="ECO:0000313" key="2">
    <source>
        <dbReference type="Proteomes" id="UP000828048"/>
    </source>
</evidence>
<keyword evidence="2" id="KW-1185">Reference proteome</keyword>
<gene>
    <name evidence="1" type="ORF">Vadar_021404</name>
</gene>
<dbReference type="EMBL" id="CM037156">
    <property type="protein sequence ID" value="KAH7838043.1"/>
    <property type="molecule type" value="Genomic_DNA"/>
</dbReference>
<reference evidence="1 2" key="1">
    <citation type="journal article" date="2021" name="Hortic Res">
        <title>High-quality reference genome and annotation aids understanding of berry development for evergreen blueberry (Vaccinium darrowii).</title>
        <authorList>
            <person name="Yu J."/>
            <person name="Hulse-Kemp A.M."/>
            <person name="Babiker E."/>
            <person name="Staton M."/>
        </authorList>
    </citation>
    <scope>NUCLEOTIDE SEQUENCE [LARGE SCALE GENOMIC DNA]</scope>
    <source>
        <strain evidence="2">cv. NJ 8807/NJ 8810</strain>
        <tissue evidence="1">Young leaf</tissue>
    </source>
</reference>
<evidence type="ECO:0000313" key="1">
    <source>
        <dbReference type="EMBL" id="KAH7838043.1"/>
    </source>
</evidence>
<name>A0ACB7XBU5_9ERIC</name>
<dbReference type="Proteomes" id="UP000828048">
    <property type="component" value="Chromosome 6"/>
</dbReference>
<protein>
    <submittedName>
        <fullName evidence="1">Uncharacterized protein</fullName>
    </submittedName>
</protein>